<sequence>MDLNDVTTKLLSEDSHEIYTGCWEVLRLHDRDALRLIAASVLPKKARIQMHDLGGALRSNSEVLEQAFRKLEISTGSKCLCTAYFGSTRYDPKKEADCGIVSIEHEKFEENTWSTHFDCLCLRCNRKFYVTGEEAGHVPYWTWQAKKRVVTSSTARQKKCPVLSGHF</sequence>
<evidence type="ECO:0000313" key="2">
    <source>
        <dbReference type="Proteomes" id="UP000640583"/>
    </source>
</evidence>
<dbReference type="Proteomes" id="UP000640583">
    <property type="component" value="Unassembled WGS sequence"/>
</dbReference>
<organism evidence="1 2">
    <name type="scientific">Halocynthiibacter styelae</name>
    <dbReference type="NCBI Taxonomy" id="2761955"/>
    <lineage>
        <taxon>Bacteria</taxon>
        <taxon>Pseudomonadati</taxon>
        <taxon>Pseudomonadota</taxon>
        <taxon>Alphaproteobacteria</taxon>
        <taxon>Rhodobacterales</taxon>
        <taxon>Paracoccaceae</taxon>
        <taxon>Halocynthiibacter</taxon>
    </lineage>
</organism>
<protein>
    <submittedName>
        <fullName evidence="1">Uncharacterized protein</fullName>
    </submittedName>
</protein>
<proteinExistence type="predicted"/>
<keyword evidence="2" id="KW-1185">Reference proteome</keyword>
<evidence type="ECO:0000313" key="1">
    <source>
        <dbReference type="EMBL" id="MBI1494695.1"/>
    </source>
</evidence>
<dbReference type="RefSeq" id="WP_228849441.1">
    <property type="nucleotide sequence ID" value="NZ_JADCKQ010000010.1"/>
</dbReference>
<gene>
    <name evidence="1" type="ORF">H1D41_13700</name>
</gene>
<dbReference type="EMBL" id="JADCKQ010000010">
    <property type="protein sequence ID" value="MBI1494695.1"/>
    <property type="molecule type" value="Genomic_DNA"/>
</dbReference>
<comment type="caution">
    <text evidence="1">The sequence shown here is derived from an EMBL/GenBank/DDBJ whole genome shotgun (WGS) entry which is preliminary data.</text>
</comment>
<name>A0A8J7IYN7_9RHOB</name>
<reference evidence="1" key="1">
    <citation type="submission" date="2020-10" db="EMBL/GenBank/DDBJ databases">
        <title>Paenihalocynthiibacter styelae gen. nov., sp. nov., isolated from stalked sea squirt Styela clava.</title>
        <authorList>
            <person name="Kim Y.-O."/>
            <person name="Yoon J.-H."/>
        </authorList>
    </citation>
    <scope>NUCLEOTIDE SEQUENCE</scope>
    <source>
        <strain evidence="1">MYP1-1</strain>
    </source>
</reference>
<dbReference type="AlphaFoldDB" id="A0A8J7IYN7"/>
<accession>A0A8J7IYN7</accession>